<evidence type="ECO:0000313" key="7">
    <source>
        <dbReference type="EMBL" id="MDB7982347.1"/>
    </source>
</evidence>
<comment type="caution">
    <text evidence="7">The sequence shown here is derived from an EMBL/GenBank/DDBJ whole genome shotgun (WGS) entry which is preliminary data.</text>
</comment>
<dbReference type="GO" id="GO:0006355">
    <property type="term" value="P:regulation of DNA-templated transcription"/>
    <property type="evidence" value="ECO:0007669"/>
    <property type="project" value="InterPro"/>
</dbReference>
<dbReference type="Pfam" id="PF00359">
    <property type="entry name" value="PTS_EIIA_2"/>
    <property type="match status" value="1"/>
</dbReference>
<dbReference type="InterPro" id="IPR011608">
    <property type="entry name" value="PRD"/>
</dbReference>
<evidence type="ECO:0000256" key="2">
    <source>
        <dbReference type="ARBA" id="ARBA00023015"/>
    </source>
</evidence>
<evidence type="ECO:0000259" key="6">
    <source>
        <dbReference type="PROSITE" id="PS51372"/>
    </source>
</evidence>
<dbReference type="PROSITE" id="PS51372">
    <property type="entry name" value="PRD_2"/>
    <property type="match status" value="1"/>
</dbReference>
<dbReference type="InterPro" id="IPR013196">
    <property type="entry name" value="HTH_11"/>
</dbReference>
<dbReference type="SUPFAM" id="SSF63520">
    <property type="entry name" value="PTS-regulatory domain, PRD"/>
    <property type="match status" value="1"/>
</dbReference>
<dbReference type="Gene3D" id="1.10.10.10">
    <property type="entry name" value="Winged helix-like DNA-binding domain superfamily/Winged helix DNA-binding domain"/>
    <property type="match status" value="1"/>
</dbReference>
<dbReference type="Pfam" id="PF08279">
    <property type="entry name" value="HTH_11"/>
    <property type="match status" value="1"/>
</dbReference>
<dbReference type="InterPro" id="IPR036388">
    <property type="entry name" value="WH-like_DNA-bd_sf"/>
</dbReference>
<dbReference type="Gene3D" id="1.10.1790.10">
    <property type="entry name" value="PRD domain"/>
    <property type="match status" value="1"/>
</dbReference>
<keyword evidence="4" id="KW-0804">Transcription</keyword>
<dbReference type="Pfam" id="PF00874">
    <property type="entry name" value="PRD"/>
    <property type="match status" value="1"/>
</dbReference>
<keyword evidence="3" id="KW-0010">Activator</keyword>
<reference evidence="7" key="1">
    <citation type="submission" date="2023-01" db="EMBL/GenBank/DDBJ databases">
        <title>Human gut microbiome strain richness.</title>
        <authorList>
            <person name="Chen-Liaw A."/>
        </authorList>
    </citation>
    <scope>NUCLEOTIDE SEQUENCE</scope>
    <source>
        <strain evidence="7">D8_m1001271B151109d0_201107</strain>
    </source>
</reference>
<dbReference type="Gene3D" id="3.40.930.10">
    <property type="entry name" value="Mannitol-specific EII, Chain A"/>
    <property type="match status" value="1"/>
</dbReference>
<name>A0AAW6CV97_9FIRM</name>
<dbReference type="InterPro" id="IPR016152">
    <property type="entry name" value="PTrfase/Anion_transptr"/>
</dbReference>
<dbReference type="PANTHER" id="PTHR30185:SF12">
    <property type="entry name" value="TRANSCRIPTIONAL REGULATOR MANR"/>
    <property type="match status" value="1"/>
</dbReference>
<dbReference type="InterPro" id="IPR007737">
    <property type="entry name" value="Mga_HTH"/>
</dbReference>
<dbReference type="AlphaFoldDB" id="A0AAW6CV97"/>
<dbReference type="InterPro" id="IPR036634">
    <property type="entry name" value="PRD_sf"/>
</dbReference>
<dbReference type="InterPro" id="IPR050661">
    <property type="entry name" value="BglG_antiterminators"/>
</dbReference>
<feature type="domain" description="PTS EIIA type-2" evidence="5">
    <location>
        <begin position="489"/>
        <end position="629"/>
    </location>
</feature>
<evidence type="ECO:0000256" key="1">
    <source>
        <dbReference type="ARBA" id="ARBA00022737"/>
    </source>
</evidence>
<dbReference type="PANTHER" id="PTHR30185">
    <property type="entry name" value="CRYPTIC BETA-GLUCOSIDE BGL OPERON ANTITERMINATOR"/>
    <property type="match status" value="1"/>
</dbReference>
<keyword evidence="2" id="KW-0805">Transcription regulation</keyword>
<evidence type="ECO:0000259" key="5">
    <source>
        <dbReference type="PROSITE" id="PS51094"/>
    </source>
</evidence>
<feature type="domain" description="PRD" evidence="6">
    <location>
        <begin position="280"/>
        <end position="386"/>
    </location>
</feature>
<dbReference type="Pfam" id="PF05043">
    <property type="entry name" value="Mga"/>
    <property type="match status" value="1"/>
</dbReference>
<dbReference type="PROSITE" id="PS51094">
    <property type="entry name" value="PTS_EIIA_TYPE_2"/>
    <property type="match status" value="1"/>
</dbReference>
<sequence>MNKKFEPLITYLSKKNDNTTAKELSDHLNISIRTVKKRVSEINYDHPQLILSSNKGYQLNRNISDKIISHNFPQDFEDRSSFFVKRLLCINGGSLNLFDLSDELYVSPSTIKNDIKKMNTSFSSFNVHFKILNNEVTIEGNESDKRRLISYVLNEEIKGNVMDISLLQENFRYYDLYELKNILNDYFMHHHITINDLTCHILIFHILILVERIRSGHSLPLSESTPLDQVYNTFNFSHLFTRLEIFFSVHFNSDDKKEILTLLFTYTDLKISTNKIEEKNLESDMITLANQIINKVNENFLINLNTPSFYSPFLLHLINLKKRLLLGTCLKNPLLENIKNSCPTIYDIASFIAYEIQNFFQKPILEDEIAYLALHVGTEIEKQGSDKNKIRCVLYFPDYLKIYTSISNQLLDDFDDLIQIVEITHQKEDIYNNDFDILFSPVSFNDFPPSKIIIIPPFLNEYNKTFIRNSLIQAQIRIKAKLLKTQLSDYFQENLFYFNVDTATKENTLHIMSENLINCGYVDHDFEQEVLKRENMSSTGFMNIAIPHPLKMKATRTSISILVDQNGIQWDQNHVVKIVFMIAFNKFDTNHFHELYESLTALFLNNNVIDELMQCDTYEKFINCLIQNFIEKNT</sequence>
<keyword evidence="7" id="KW-0762">Sugar transport</keyword>
<organism evidence="7 8">
    <name type="scientific">Faecalicoccus pleomorphus</name>
    <dbReference type="NCBI Taxonomy" id="1323"/>
    <lineage>
        <taxon>Bacteria</taxon>
        <taxon>Bacillati</taxon>
        <taxon>Bacillota</taxon>
        <taxon>Erysipelotrichia</taxon>
        <taxon>Erysipelotrichales</taxon>
        <taxon>Erysipelotrichaceae</taxon>
        <taxon>Faecalicoccus</taxon>
    </lineage>
</organism>
<gene>
    <name evidence="7" type="ORF">PND82_05895</name>
</gene>
<dbReference type="InterPro" id="IPR002178">
    <property type="entry name" value="PTS_EIIA_type-2_dom"/>
</dbReference>
<dbReference type="EMBL" id="JAQLXO010000007">
    <property type="protein sequence ID" value="MDB7982347.1"/>
    <property type="molecule type" value="Genomic_DNA"/>
</dbReference>
<accession>A0AAW6CV97</accession>
<dbReference type="SUPFAM" id="SSF55804">
    <property type="entry name" value="Phoshotransferase/anion transport protein"/>
    <property type="match status" value="1"/>
</dbReference>
<dbReference type="RefSeq" id="WP_272001960.1">
    <property type="nucleotide sequence ID" value="NZ_JAQLXO010000007.1"/>
</dbReference>
<protein>
    <submittedName>
        <fullName evidence="7">PTS sugar transporter subunit IIA</fullName>
    </submittedName>
</protein>
<proteinExistence type="predicted"/>
<dbReference type="Proteomes" id="UP001212981">
    <property type="component" value="Unassembled WGS sequence"/>
</dbReference>
<keyword evidence="1" id="KW-0677">Repeat</keyword>
<dbReference type="CDD" id="cd00211">
    <property type="entry name" value="PTS_IIA_fru"/>
    <property type="match status" value="1"/>
</dbReference>
<evidence type="ECO:0000256" key="3">
    <source>
        <dbReference type="ARBA" id="ARBA00023159"/>
    </source>
</evidence>
<keyword evidence="7" id="KW-0813">Transport</keyword>
<evidence type="ECO:0000313" key="8">
    <source>
        <dbReference type="Proteomes" id="UP001212981"/>
    </source>
</evidence>
<evidence type="ECO:0000256" key="4">
    <source>
        <dbReference type="ARBA" id="ARBA00023163"/>
    </source>
</evidence>